<dbReference type="EMBL" id="FAOZ01000008">
    <property type="protein sequence ID" value="CUU56580.1"/>
    <property type="molecule type" value="Genomic_DNA"/>
</dbReference>
<name>A0A0S4QML2_9ACTN</name>
<keyword evidence="2" id="KW-1185">Reference proteome</keyword>
<dbReference type="Pfam" id="PF09344">
    <property type="entry name" value="Cas_CT1975"/>
    <property type="match status" value="1"/>
</dbReference>
<evidence type="ECO:0000313" key="1">
    <source>
        <dbReference type="EMBL" id="CUU56580.1"/>
    </source>
</evidence>
<dbReference type="NCBIfam" id="TIGR01869">
    <property type="entry name" value="casC_Cse4"/>
    <property type="match status" value="1"/>
</dbReference>
<dbReference type="Proteomes" id="UP000198802">
    <property type="component" value="Unassembled WGS sequence"/>
</dbReference>
<gene>
    <name evidence="1" type="ORF">Ga0074812_108108</name>
</gene>
<reference evidence="2" key="1">
    <citation type="submission" date="2015-11" db="EMBL/GenBank/DDBJ databases">
        <authorList>
            <person name="Varghese N."/>
        </authorList>
    </citation>
    <scope>NUCLEOTIDE SEQUENCE [LARGE SCALE GENOMIC DNA]</scope>
    <source>
        <strain evidence="2">DSM 45899</strain>
    </source>
</reference>
<dbReference type="InterPro" id="IPR010148">
    <property type="entry name" value="CRISPR-assoc_prot_CT1975"/>
</dbReference>
<protein>
    <submittedName>
        <fullName evidence="1">CRISPR system Cascade subunit CasC</fullName>
    </submittedName>
</protein>
<dbReference type="AlphaFoldDB" id="A0A0S4QML2"/>
<proteinExistence type="predicted"/>
<organism evidence="1 2">
    <name type="scientific">Parafrankia irregularis</name>
    <dbReference type="NCBI Taxonomy" id="795642"/>
    <lineage>
        <taxon>Bacteria</taxon>
        <taxon>Bacillati</taxon>
        <taxon>Actinomycetota</taxon>
        <taxon>Actinomycetes</taxon>
        <taxon>Frankiales</taxon>
        <taxon>Frankiaceae</taxon>
        <taxon>Parafrankia</taxon>
    </lineage>
</organism>
<sequence length="397" mass="41886">MTARFVDIHLLQPVPYANLNRDDLGAPKTVVYGGKSRTRVSSQCWKRQVRLEVETALDDPAVRTRRIISAVAERLTGQGWPAELATYAGRQVLLSAGKKGIKTEAADTGNGEGNGGAKGKADKAEISSVLLYLPAAGLDELAVLAAAHRDRLETEIAKKPAQQRPVLPVDEVAAILSSRTGTINLFGRMLAELPGGKVDGAVQVAHAFTVHATDPEVDFFTAVDDIPAFGDAGSGHMNAGEFSAGVFYRYASLDLAGLVANLDGDKATAFELTRHFLGAFVAALPSGKRTATAPNTLPELIYVAVRQDRPISLAAAFERPVPAGIEGGHGEPAREVLSDYATGLHRFWGTDQITLHGQASIDGKARDGLGDSYDSWPALLDATLAAAAREESAEGAA</sequence>
<accession>A0A0S4QML2</accession>
<dbReference type="RefSeq" id="WP_091277179.1">
    <property type="nucleotide sequence ID" value="NZ_FAOZ01000008.1"/>
</dbReference>
<evidence type="ECO:0000313" key="2">
    <source>
        <dbReference type="Proteomes" id="UP000198802"/>
    </source>
</evidence>